<sequence length="57" mass="6668">MQDIPGSSAHWNKEKLDLFDMLRTLGPRTFFITDDMIWFDLMCVLAKCDGKILVMMK</sequence>
<dbReference type="InParanoid" id="A0A1X7VTH5"/>
<organism evidence="1">
    <name type="scientific">Amphimedon queenslandica</name>
    <name type="common">Sponge</name>
    <dbReference type="NCBI Taxonomy" id="400682"/>
    <lineage>
        <taxon>Eukaryota</taxon>
        <taxon>Metazoa</taxon>
        <taxon>Porifera</taxon>
        <taxon>Demospongiae</taxon>
        <taxon>Heteroscleromorpha</taxon>
        <taxon>Haplosclerida</taxon>
        <taxon>Niphatidae</taxon>
        <taxon>Amphimedon</taxon>
    </lineage>
</organism>
<protein>
    <submittedName>
        <fullName evidence="1">Uncharacterized protein</fullName>
    </submittedName>
</protein>
<dbReference type="EnsemblMetazoa" id="Aqu2.1.43145_001">
    <property type="protein sequence ID" value="Aqu2.1.43145_001"/>
    <property type="gene ID" value="Aqu2.1.43145"/>
</dbReference>
<dbReference type="AlphaFoldDB" id="A0A1X7VTH5"/>
<name>A0A1X7VTH5_AMPQE</name>
<proteinExistence type="predicted"/>
<reference evidence="1" key="1">
    <citation type="submission" date="2017-05" db="UniProtKB">
        <authorList>
            <consortium name="EnsemblMetazoa"/>
        </authorList>
    </citation>
    <scope>IDENTIFICATION</scope>
</reference>
<accession>A0A1X7VTH5</accession>
<evidence type="ECO:0000313" key="1">
    <source>
        <dbReference type="EnsemblMetazoa" id="Aqu2.1.43145_001"/>
    </source>
</evidence>